<dbReference type="AlphaFoldDB" id="A0A9D4JD84"/>
<evidence type="ECO:0000256" key="1">
    <source>
        <dbReference type="SAM" id="MobiDB-lite"/>
    </source>
</evidence>
<gene>
    <name evidence="2" type="ORF">DPMN_131882</name>
</gene>
<feature type="region of interest" description="Disordered" evidence="1">
    <location>
        <begin position="32"/>
        <end position="60"/>
    </location>
</feature>
<sequence length="60" mass="7183">MEQENITKEKKNRSLDQDRYHLHKIYNHHQPTLTLKRKGRRPLSLQGSMSSTCPIEHQML</sequence>
<comment type="caution">
    <text evidence="2">The sequence shown here is derived from an EMBL/GenBank/DDBJ whole genome shotgun (WGS) entry which is preliminary data.</text>
</comment>
<reference evidence="2" key="1">
    <citation type="journal article" date="2019" name="bioRxiv">
        <title>The Genome of the Zebra Mussel, Dreissena polymorpha: A Resource for Invasive Species Research.</title>
        <authorList>
            <person name="McCartney M.A."/>
            <person name="Auch B."/>
            <person name="Kono T."/>
            <person name="Mallez S."/>
            <person name="Zhang Y."/>
            <person name="Obille A."/>
            <person name="Becker A."/>
            <person name="Abrahante J.E."/>
            <person name="Garbe J."/>
            <person name="Badalamenti J.P."/>
            <person name="Herman A."/>
            <person name="Mangelson H."/>
            <person name="Liachko I."/>
            <person name="Sullivan S."/>
            <person name="Sone E.D."/>
            <person name="Koren S."/>
            <person name="Silverstein K.A.T."/>
            <person name="Beckman K.B."/>
            <person name="Gohl D.M."/>
        </authorList>
    </citation>
    <scope>NUCLEOTIDE SEQUENCE</scope>
    <source>
        <strain evidence="2">Duluth1</strain>
        <tissue evidence="2">Whole animal</tissue>
    </source>
</reference>
<name>A0A9D4JD84_DREPO</name>
<dbReference type="Proteomes" id="UP000828390">
    <property type="component" value="Unassembled WGS sequence"/>
</dbReference>
<proteinExistence type="predicted"/>
<protein>
    <submittedName>
        <fullName evidence="2">Uncharacterized protein</fullName>
    </submittedName>
</protein>
<dbReference type="EMBL" id="JAIWYP010000006">
    <property type="protein sequence ID" value="KAH3803617.1"/>
    <property type="molecule type" value="Genomic_DNA"/>
</dbReference>
<organism evidence="2 3">
    <name type="scientific">Dreissena polymorpha</name>
    <name type="common">Zebra mussel</name>
    <name type="synonym">Mytilus polymorpha</name>
    <dbReference type="NCBI Taxonomy" id="45954"/>
    <lineage>
        <taxon>Eukaryota</taxon>
        <taxon>Metazoa</taxon>
        <taxon>Spiralia</taxon>
        <taxon>Lophotrochozoa</taxon>
        <taxon>Mollusca</taxon>
        <taxon>Bivalvia</taxon>
        <taxon>Autobranchia</taxon>
        <taxon>Heteroconchia</taxon>
        <taxon>Euheterodonta</taxon>
        <taxon>Imparidentia</taxon>
        <taxon>Neoheterodontei</taxon>
        <taxon>Myida</taxon>
        <taxon>Dreissenoidea</taxon>
        <taxon>Dreissenidae</taxon>
        <taxon>Dreissena</taxon>
    </lineage>
</organism>
<evidence type="ECO:0000313" key="3">
    <source>
        <dbReference type="Proteomes" id="UP000828390"/>
    </source>
</evidence>
<keyword evidence="3" id="KW-1185">Reference proteome</keyword>
<evidence type="ECO:0000313" key="2">
    <source>
        <dbReference type="EMBL" id="KAH3803617.1"/>
    </source>
</evidence>
<reference evidence="2" key="2">
    <citation type="submission" date="2020-11" db="EMBL/GenBank/DDBJ databases">
        <authorList>
            <person name="McCartney M.A."/>
            <person name="Auch B."/>
            <person name="Kono T."/>
            <person name="Mallez S."/>
            <person name="Becker A."/>
            <person name="Gohl D.M."/>
            <person name="Silverstein K.A.T."/>
            <person name="Koren S."/>
            <person name="Bechman K.B."/>
            <person name="Herman A."/>
            <person name="Abrahante J.E."/>
            <person name="Garbe J."/>
        </authorList>
    </citation>
    <scope>NUCLEOTIDE SEQUENCE</scope>
    <source>
        <strain evidence="2">Duluth1</strain>
        <tissue evidence="2">Whole animal</tissue>
    </source>
</reference>
<accession>A0A9D4JD84</accession>